<dbReference type="EMBL" id="FWFY01000004">
    <property type="protein sequence ID" value="SLN40675.1"/>
    <property type="molecule type" value="Genomic_DNA"/>
</dbReference>
<evidence type="ECO:0000313" key="4">
    <source>
        <dbReference type="Proteomes" id="UP000240624"/>
    </source>
</evidence>
<keyword evidence="4" id="KW-1185">Reference proteome</keyword>
<dbReference type="EMBL" id="PYGB01000004">
    <property type="protein sequence ID" value="PSK86851.1"/>
    <property type="molecule type" value="Genomic_DNA"/>
</dbReference>
<organism evidence="2 3">
    <name type="scientific">Limimaricola soesokkakensis</name>
    <dbReference type="NCBI Taxonomy" id="1343159"/>
    <lineage>
        <taxon>Bacteria</taxon>
        <taxon>Pseudomonadati</taxon>
        <taxon>Pseudomonadota</taxon>
        <taxon>Alphaproteobacteria</taxon>
        <taxon>Rhodobacterales</taxon>
        <taxon>Paracoccaceae</taxon>
        <taxon>Limimaricola</taxon>
    </lineage>
</organism>
<sequence length="51" mass="4947">MLRLGAGGSDGGGVNIDCMSLSDAVVIYLRLKGDGNAPGGSNLAALLGCVP</sequence>
<name>A0A1X6Z4Z4_9RHOB</name>
<reference evidence="2 3" key="1">
    <citation type="submission" date="2017-03" db="EMBL/GenBank/DDBJ databases">
        <authorList>
            <person name="Afonso C.L."/>
            <person name="Miller P.J."/>
            <person name="Scott M.A."/>
            <person name="Spackman E."/>
            <person name="Goraichik I."/>
            <person name="Dimitrov K.M."/>
            <person name="Suarez D.L."/>
            <person name="Swayne D.E."/>
        </authorList>
    </citation>
    <scope>NUCLEOTIDE SEQUENCE [LARGE SCALE GENOMIC DNA]</scope>
    <source>
        <strain evidence="2 3">CECT 8367</strain>
    </source>
</reference>
<evidence type="ECO:0000313" key="3">
    <source>
        <dbReference type="Proteomes" id="UP000193495"/>
    </source>
</evidence>
<reference evidence="1 4" key="2">
    <citation type="submission" date="2018-03" db="EMBL/GenBank/DDBJ databases">
        <title>Genomic Encyclopedia of Archaeal and Bacterial Type Strains, Phase II (KMG-II): from individual species to whole genera.</title>
        <authorList>
            <person name="Goeker M."/>
        </authorList>
    </citation>
    <scope>NUCLEOTIDE SEQUENCE [LARGE SCALE GENOMIC DNA]</scope>
    <source>
        <strain evidence="1 4">DSM 29956</strain>
    </source>
</reference>
<dbReference type="Proteomes" id="UP000240624">
    <property type="component" value="Unassembled WGS sequence"/>
</dbReference>
<dbReference type="Proteomes" id="UP000193495">
    <property type="component" value="Unassembled WGS sequence"/>
</dbReference>
<proteinExistence type="predicted"/>
<dbReference type="AlphaFoldDB" id="A0A1X6Z4Z4"/>
<gene>
    <name evidence="1" type="ORF">CLV79_104287</name>
    <name evidence="2" type="ORF">LOS8367_01665</name>
</gene>
<accession>A0A1X6Z4Z4</accession>
<evidence type="ECO:0000313" key="2">
    <source>
        <dbReference type="EMBL" id="SLN40675.1"/>
    </source>
</evidence>
<protein>
    <submittedName>
        <fullName evidence="2">Uncharacterized protein</fullName>
    </submittedName>
</protein>
<evidence type="ECO:0000313" key="1">
    <source>
        <dbReference type="EMBL" id="PSK86851.1"/>
    </source>
</evidence>